<name>A0ABY9K8J9_9HYPH</name>
<evidence type="ECO:0000259" key="2">
    <source>
        <dbReference type="PROSITE" id="PS50931"/>
    </source>
</evidence>
<dbReference type="Proteomes" id="UP001225788">
    <property type="component" value="Plasmid unnamed1"/>
</dbReference>
<feature type="domain" description="HTH lysR-type" evidence="2">
    <location>
        <begin position="6"/>
        <end position="63"/>
    </location>
</feature>
<dbReference type="InterPro" id="IPR000847">
    <property type="entry name" value="LysR_HTH_N"/>
</dbReference>
<evidence type="ECO:0000313" key="4">
    <source>
        <dbReference type="Proteomes" id="UP001225788"/>
    </source>
</evidence>
<dbReference type="SUPFAM" id="SSF46785">
    <property type="entry name" value="Winged helix' DNA-binding domain"/>
    <property type="match status" value="1"/>
</dbReference>
<evidence type="ECO:0000313" key="3">
    <source>
        <dbReference type="EMBL" id="WLS04882.1"/>
    </source>
</evidence>
<dbReference type="Pfam" id="PF00126">
    <property type="entry name" value="HTH_1"/>
    <property type="match status" value="1"/>
</dbReference>
<organism evidence="3 4">
    <name type="scientific">Shinella oryzae</name>
    <dbReference type="NCBI Taxonomy" id="2871820"/>
    <lineage>
        <taxon>Bacteria</taxon>
        <taxon>Pseudomonadati</taxon>
        <taxon>Pseudomonadota</taxon>
        <taxon>Alphaproteobacteria</taxon>
        <taxon>Hyphomicrobiales</taxon>
        <taxon>Rhizobiaceae</taxon>
        <taxon>Shinella</taxon>
    </lineage>
</organism>
<gene>
    <name evidence="3" type="ORF">Q9315_22095</name>
</gene>
<comment type="similarity">
    <text evidence="1">Belongs to the LysR transcriptional regulatory family.</text>
</comment>
<dbReference type="SUPFAM" id="SSF53850">
    <property type="entry name" value="Periplasmic binding protein-like II"/>
    <property type="match status" value="1"/>
</dbReference>
<dbReference type="PANTHER" id="PTHR30537">
    <property type="entry name" value="HTH-TYPE TRANSCRIPTIONAL REGULATOR"/>
    <property type="match status" value="1"/>
</dbReference>
<dbReference type="InterPro" id="IPR036390">
    <property type="entry name" value="WH_DNA-bd_sf"/>
</dbReference>
<accession>A0ABY9K8J9</accession>
<evidence type="ECO:0000256" key="1">
    <source>
        <dbReference type="ARBA" id="ARBA00009437"/>
    </source>
</evidence>
<keyword evidence="3" id="KW-0614">Plasmid</keyword>
<reference evidence="3 4" key="1">
    <citation type="submission" date="2023-08" db="EMBL/GenBank/DDBJ databases">
        <title>Pathogen: clinical or host-associated sample.</title>
        <authorList>
            <person name="Hergert J."/>
            <person name="Casey R."/>
            <person name="Wagner J."/>
            <person name="Young E.L."/>
            <person name="Oakeson K.F."/>
        </authorList>
    </citation>
    <scope>NUCLEOTIDE SEQUENCE [LARGE SCALE GENOMIC DNA]</scope>
    <source>
        <strain evidence="3 4">UPHL-collab-2</strain>
        <plasmid evidence="3 4">unnamed1</plasmid>
    </source>
</reference>
<geneLocation type="plasmid" evidence="3 4">
    <name>unnamed1</name>
</geneLocation>
<dbReference type="EMBL" id="CP132315">
    <property type="protein sequence ID" value="WLS04882.1"/>
    <property type="molecule type" value="Genomic_DNA"/>
</dbReference>
<keyword evidence="4" id="KW-1185">Reference proteome</keyword>
<protein>
    <submittedName>
        <fullName evidence="3">LysR family transcriptional regulator</fullName>
    </submittedName>
</protein>
<sequence length="272" mass="30440">MNETNFDWDDLRLFLAIARAGGLGPAAESTGKSPPTLGRRMLALERRLGLDLFRRLPRGYELTEQGRDFLNTVAAIENKIVPLASAEKRRRPIVKVSAGQWVTDLLCRKAAELIERDPVLLRFIAADHILDIGRREAVIGVRNRRPDQIGLAGRRIGRVRFAVYAADGEIGTWARVIGPTPSARWVDENIGDTPSIEVTNSRNALDLALAGIARVVLPTFVGNNQNGLKQVTEPIHELEHDQWLVTHDEDRFLPDVRRVIERIYAVLRAAIK</sequence>
<dbReference type="RefSeq" id="WP_306161201.1">
    <property type="nucleotide sequence ID" value="NZ_CP132315.1"/>
</dbReference>
<dbReference type="Gene3D" id="1.10.10.10">
    <property type="entry name" value="Winged helix-like DNA-binding domain superfamily/Winged helix DNA-binding domain"/>
    <property type="match status" value="1"/>
</dbReference>
<dbReference type="PANTHER" id="PTHR30537:SF3">
    <property type="entry name" value="TRANSCRIPTIONAL REGULATORY PROTEIN"/>
    <property type="match status" value="1"/>
</dbReference>
<dbReference type="InterPro" id="IPR036388">
    <property type="entry name" value="WH-like_DNA-bd_sf"/>
</dbReference>
<dbReference type="InterPro" id="IPR058163">
    <property type="entry name" value="LysR-type_TF_proteobact-type"/>
</dbReference>
<dbReference type="PROSITE" id="PS50931">
    <property type="entry name" value="HTH_LYSR"/>
    <property type="match status" value="1"/>
</dbReference>
<proteinExistence type="inferred from homology"/>